<evidence type="ECO:0000313" key="2">
    <source>
        <dbReference type="EMBL" id="PPQ68162.1"/>
    </source>
</evidence>
<dbReference type="PROSITE" id="PS51278">
    <property type="entry name" value="GATASE_TYPE_2"/>
    <property type="match status" value="1"/>
</dbReference>
<dbReference type="InterPro" id="IPR052373">
    <property type="entry name" value="Gamma-glu_amide_hydrolase"/>
</dbReference>
<dbReference type="STRING" id="231916.A0A409VPG3"/>
<dbReference type="Proteomes" id="UP000284706">
    <property type="component" value="Unassembled WGS sequence"/>
</dbReference>
<keyword evidence="3" id="KW-1185">Reference proteome</keyword>
<gene>
    <name evidence="2" type="ORF">CVT26_005768</name>
</gene>
<dbReference type="InParanoid" id="A0A409VPG3"/>
<dbReference type="PANTHER" id="PTHR43187:SF1">
    <property type="entry name" value="GLUTAMINE AMIDOTRANSFERASE DUG3-RELATED"/>
    <property type="match status" value="1"/>
</dbReference>
<dbReference type="InterPro" id="IPR017932">
    <property type="entry name" value="GATase_2_dom"/>
</dbReference>
<name>A0A409VPG3_9AGAR</name>
<organism evidence="2 3">
    <name type="scientific">Gymnopilus dilepis</name>
    <dbReference type="NCBI Taxonomy" id="231916"/>
    <lineage>
        <taxon>Eukaryota</taxon>
        <taxon>Fungi</taxon>
        <taxon>Dikarya</taxon>
        <taxon>Basidiomycota</taxon>
        <taxon>Agaricomycotina</taxon>
        <taxon>Agaricomycetes</taxon>
        <taxon>Agaricomycetidae</taxon>
        <taxon>Agaricales</taxon>
        <taxon>Agaricineae</taxon>
        <taxon>Hymenogastraceae</taxon>
        <taxon>Gymnopilus</taxon>
    </lineage>
</organism>
<sequence length="281" mass="32008">WGKYGPNRNLDGFGVGWYTTTRSEFDNSVEGPQPALYRTTIAQPANDTTFLSVCSNTASKTVLSHVRATLSPPVATTNNHPFVFGRHSLAHNGEIGRFREIRPKMLERTDQKYSDMIHGSTDTEHFAALYFSRLDELANSPRIDDIEKPYPASMMWDALKRAIRDVFEIQMEQFGGLPRNALNICATDGESMVALRYCNDPKTKTPKTPTLFISFTAGDKLDRKSNKEVYEDDRSLEEIDEIARRMAQHERYASTLQVGQRMGKLSESWMFGLPRPYRETH</sequence>
<comment type="caution">
    <text evidence="2">The sequence shown here is derived from an EMBL/GenBank/DDBJ whole genome shotgun (WGS) entry which is preliminary data.</text>
</comment>
<dbReference type="GO" id="GO:0061672">
    <property type="term" value="C:glutathione hydrolase complex"/>
    <property type="evidence" value="ECO:0007669"/>
    <property type="project" value="TreeGrafter"/>
</dbReference>
<accession>A0A409VPG3</accession>
<dbReference type="GO" id="GO:0008242">
    <property type="term" value="F:omega peptidase activity"/>
    <property type="evidence" value="ECO:0007669"/>
    <property type="project" value="TreeGrafter"/>
</dbReference>
<dbReference type="PANTHER" id="PTHR43187">
    <property type="entry name" value="GLUTAMINE AMIDOTRANSFERASE DUG3-RELATED"/>
    <property type="match status" value="1"/>
</dbReference>
<evidence type="ECO:0000259" key="1">
    <source>
        <dbReference type="PROSITE" id="PS51278"/>
    </source>
</evidence>
<dbReference type="GO" id="GO:0005737">
    <property type="term" value="C:cytoplasm"/>
    <property type="evidence" value="ECO:0007669"/>
    <property type="project" value="TreeGrafter"/>
</dbReference>
<dbReference type="AlphaFoldDB" id="A0A409VPG3"/>
<dbReference type="Pfam" id="PF13522">
    <property type="entry name" value="GATase_6"/>
    <property type="match status" value="1"/>
</dbReference>
<reference evidence="2 3" key="1">
    <citation type="journal article" date="2018" name="Evol. Lett.">
        <title>Horizontal gene cluster transfer increased hallucinogenic mushroom diversity.</title>
        <authorList>
            <person name="Reynolds H.T."/>
            <person name="Vijayakumar V."/>
            <person name="Gluck-Thaler E."/>
            <person name="Korotkin H.B."/>
            <person name="Matheny P.B."/>
            <person name="Slot J.C."/>
        </authorList>
    </citation>
    <scope>NUCLEOTIDE SEQUENCE [LARGE SCALE GENOMIC DNA]</scope>
    <source>
        <strain evidence="2 3">SRW20</strain>
    </source>
</reference>
<dbReference type="InterPro" id="IPR029055">
    <property type="entry name" value="Ntn_hydrolases_N"/>
</dbReference>
<dbReference type="Gene3D" id="3.60.20.10">
    <property type="entry name" value="Glutamine Phosphoribosylpyrophosphate, subunit 1, domain 1"/>
    <property type="match status" value="1"/>
</dbReference>
<protein>
    <recommendedName>
        <fullName evidence="1">Glutamine amidotransferase type-2 domain-containing protein</fullName>
    </recommendedName>
</protein>
<dbReference type="CDD" id="cd01908">
    <property type="entry name" value="YafJ"/>
    <property type="match status" value="1"/>
</dbReference>
<dbReference type="SUPFAM" id="SSF56235">
    <property type="entry name" value="N-terminal nucleophile aminohydrolases (Ntn hydrolases)"/>
    <property type="match status" value="1"/>
</dbReference>
<dbReference type="GO" id="GO:0006751">
    <property type="term" value="P:glutathione catabolic process"/>
    <property type="evidence" value="ECO:0007669"/>
    <property type="project" value="TreeGrafter"/>
</dbReference>
<evidence type="ECO:0000313" key="3">
    <source>
        <dbReference type="Proteomes" id="UP000284706"/>
    </source>
</evidence>
<feature type="non-terminal residue" evidence="2">
    <location>
        <position position="1"/>
    </location>
</feature>
<proteinExistence type="predicted"/>
<dbReference type="EMBL" id="NHYE01005601">
    <property type="protein sequence ID" value="PPQ68162.1"/>
    <property type="molecule type" value="Genomic_DNA"/>
</dbReference>
<dbReference type="OrthoDB" id="444432at2759"/>
<feature type="domain" description="Glutamine amidotransferase type-2" evidence="1">
    <location>
        <begin position="1"/>
        <end position="281"/>
    </location>
</feature>